<feature type="region of interest" description="Disordered" evidence="8">
    <location>
        <begin position="390"/>
        <end position="589"/>
    </location>
</feature>
<evidence type="ECO:0000259" key="11">
    <source>
        <dbReference type="PROSITE" id="PS51195"/>
    </source>
</evidence>
<evidence type="ECO:0000313" key="12">
    <source>
        <dbReference type="EMBL" id="KGE72423.1"/>
    </source>
</evidence>
<feature type="compositionally biased region" description="Basic and acidic residues" evidence="8">
    <location>
        <begin position="565"/>
        <end position="576"/>
    </location>
</feature>
<reference evidence="12 13" key="1">
    <citation type="submission" date="2014-05" db="EMBL/GenBank/DDBJ databases">
        <title>De novo Genome Sequence of Spirocheata sp.</title>
        <authorList>
            <person name="Shivani Y."/>
            <person name="Subhash Y."/>
            <person name="Tushar L."/>
            <person name="Sasikala C."/>
            <person name="Ramana C.V."/>
        </authorList>
    </citation>
    <scope>NUCLEOTIDE SEQUENCE [LARGE SCALE GENOMIC DNA]</scope>
    <source>
        <strain evidence="12 13">JC230</strain>
    </source>
</reference>
<dbReference type="InterPro" id="IPR014014">
    <property type="entry name" value="RNA_helicase_DEAD_Q_motif"/>
</dbReference>
<evidence type="ECO:0000256" key="2">
    <source>
        <dbReference type="ARBA" id="ARBA00022801"/>
    </source>
</evidence>
<evidence type="ECO:0000259" key="10">
    <source>
        <dbReference type="PROSITE" id="PS51194"/>
    </source>
</evidence>
<keyword evidence="13" id="KW-1185">Reference proteome</keyword>
<dbReference type="InterPro" id="IPR014001">
    <property type="entry name" value="Helicase_ATP-bd"/>
</dbReference>
<dbReference type="SMART" id="SM00490">
    <property type="entry name" value="HELICc"/>
    <property type="match status" value="1"/>
</dbReference>
<dbReference type="GO" id="GO:0003676">
    <property type="term" value="F:nucleic acid binding"/>
    <property type="evidence" value="ECO:0007669"/>
    <property type="project" value="InterPro"/>
</dbReference>
<evidence type="ECO:0000313" key="13">
    <source>
        <dbReference type="Proteomes" id="UP000029692"/>
    </source>
</evidence>
<feature type="domain" description="DEAD-box RNA helicase Q" evidence="11">
    <location>
        <begin position="1"/>
        <end position="29"/>
    </location>
</feature>
<feature type="domain" description="Helicase C-terminal" evidence="10">
    <location>
        <begin position="221"/>
        <end position="381"/>
    </location>
</feature>
<evidence type="ECO:0000256" key="4">
    <source>
        <dbReference type="ARBA" id="ARBA00022840"/>
    </source>
</evidence>
<dbReference type="InterPro" id="IPR000629">
    <property type="entry name" value="RNA-helicase_DEAD-box_CS"/>
</dbReference>
<dbReference type="InterPro" id="IPR050079">
    <property type="entry name" value="DEAD_box_RNA_helicase"/>
</dbReference>
<evidence type="ECO:0000256" key="3">
    <source>
        <dbReference type="ARBA" id="ARBA00022806"/>
    </source>
</evidence>
<name>A0A098QYC1_9SPIO</name>
<dbReference type="InterPro" id="IPR001650">
    <property type="entry name" value="Helicase_C-like"/>
</dbReference>
<evidence type="ECO:0000256" key="5">
    <source>
        <dbReference type="ARBA" id="ARBA00038437"/>
    </source>
</evidence>
<dbReference type="Gene3D" id="3.40.50.300">
    <property type="entry name" value="P-loop containing nucleotide triphosphate hydrolases"/>
    <property type="match status" value="2"/>
</dbReference>
<evidence type="ECO:0000256" key="7">
    <source>
        <dbReference type="RuleBase" id="RU000492"/>
    </source>
</evidence>
<protein>
    <recommendedName>
        <fullName evidence="14">DEAD/DEAH box helicase</fullName>
    </recommendedName>
</protein>
<dbReference type="PANTHER" id="PTHR47959:SF10">
    <property type="entry name" value="ATP-DEPENDENT RNA HELICASE RHLB"/>
    <property type="match status" value="1"/>
</dbReference>
<proteinExistence type="inferred from homology"/>
<dbReference type="RefSeq" id="WP_037547185.1">
    <property type="nucleotide sequence ID" value="NZ_JNUP01000052.1"/>
</dbReference>
<dbReference type="AlphaFoldDB" id="A0A098QYC1"/>
<evidence type="ECO:0008006" key="14">
    <source>
        <dbReference type="Google" id="ProtNLM"/>
    </source>
</evidence>
<sequence length="589" mass="65028">MKFIELPLHSQLQESIAAAEFTDCTPVQELTIQAVLQGRDVTVQSQTGTGKTAAFLIPLFERFLKEDEEGRAGSGPRALIVAPTRELAEQIKDEAVMLGSTLPFKAGAFYGGVGYKGQEQMIAAGLDIIIGTPGRLLDFERSKKLDFSQIKYLVVDEADRLFDMGFYPDLVSILRRMPSRKNRRTLLFSATMNTRVMNIAWEHMNEPQDIQIEPEHITVEKIDQSLYHVSREEKFPLLLGLLRSIEPKNALIFTNTKRGAEEVSKRLKINGYTCEFLMGDLAQNKRLKIIGSLKRGELQFLVATDVAARGLHVDDLELVVNYDIPEDPENYVHRIGRTARAGKTGRAISFADERFVYGLPAIEQLTSMKIPVAPVDESLFGEDKSKGMRIRYDRDDSIRARGGKPRSSERGGSRRRDSRPGKPAATRPEGIERKPKNPQRGPKPSQPKHKRRGPAPSANVGSPSKSASPEERLAYYQQKYGEDFTLKSGPAASRVGTSGKPGKPGKAAKGPKAGKATRRGKPGKTQQKPATAPKGQKPDTPKAAAKTRPGRVKQNPSRSDQNTPRNKESQSGKDTKGFVGFIKGLFGKS</sequence>
<dbReference type="CDD" id="cd18787">
    <property type="entry name" value="SF2_C_DEAD"/>
    <property type="match status" value="1"/>
</dbReference>
<dbReference type="Pfam" id="PF00270">
    <property type="entry name" value="DEAD"/>
    <property type="match status" value="1"/>
</dbReference>
<dbReference type="PROSITE" id="PS51192">
    <property type="entry name" value="HELICASE_ATP_BIND_1"/>
    <property type="match status" value="1"/>
</dbReference>
<comment type="similarity">
    <text evidence="5 7">Belongs to the DEAD box helicase family.</text>
</comment>
<feature type="compositionally biased region" description="Basic and acidic residues" evidence="8">
    <location>
        <begin position="390"/>
        <end position="399"/>
    </location>
</feature>
<dbReference type="CDD" id="cd00268">
    <property type="entry name" value="DEADc"/>
    <property type="match status" value="1"/>
</dbReference>
<dbReference type="eggNOG" id="COG0513">
    <property type="taxonomic scope" value="Bacteria"/>
</dbReference>
<evidence type="ECO:0000259" key="9">
    <source>
        <dbReference type="PROSITE" id="PS51192"/>
    </source>
</evidence>
<feature type="compositionally biased region" description="Low complexity" evidence="8">
    <location>
        <begin position="500"/>
        <end position="514"/>
    </location>
</feature>
<feature type="domain" description="Helicase ATP-binding" evidence="9">
    <location>
        <begin position="32"/>
        <end position="210"/>
    </location>
</feature>
<keyword evidence="4 7" id="KW-0067">ATP-binding</keyword>
<dbReference type="Proteomes" id="UP000029692">
    <property type="component" value="Unassembled WGS sequence"/>
</dbReference>
<dbReference type="InterPro" id="IPR011545">
    <property type="entry name" value="DEAD/DEAH_box_helicase_dom"/>
</dbReference>
<dbReference type="InterPro" id="IPR044742">
    <property type="entry name" value="DEAD/DEAH_RhlB"/>
</dbReference>
<dbReference type="GO" id="GO:0005829">
    <property type="term" value="C:cytosol"/>
    <property type="evidence" value="ECO:0007669"/>
    <property type="project" value="TreeGrafter"/>
</dbReference>
<evidence type="ECO:0000256" key="8">
    <source>
        <dbReference type="SAM" id="MobiDB-lite"/>
    </source>
</evidence>
<dbReference type="PROSITE" id="PS00039">
    <property type="entry name" value="DEAD_ATP_HELICASE"/>
    <property type="match status" value="1"/>
</dbReference>
<feature type="compositionally biased region" description="Polar residues" evidence="8">
    <location>
        <begin position="554"/>
        <end position="564"/>
    </location>
</feature>
<comment type="caution">
    <text evidence="12">The sequence shown here is derived from an EMBL/GenBank/DDBJ whole genome shotgun (WGS) entry which is preliminary data.</text>
</comment>
<keyword evidence="2 7" id="KW-0378">Hydrolase</keyword>
<keyword evidence="3 7" id="KW-0347">Helicase</keyword>
<evidence type="ECO:0000256" key="6">
    <source>
        <dbReference type="PROSITE-ProRule" id="PRU00552"/>
    </source>
</evidence>
<accession>A0A098QYC1</accession>
<dbReference type="PANTHER" id="PTHR47959">
    <property type="entry name" value="ATP-DEPENDENT RNA HELICASE RHLE-RELATED"/>
    <property type="match status" value="1"/>
</dbReference>
<dbReference type="GO" id="GO:0016787">
    <property type="term" value="F:hydrolase activity"/>
    <property type="evidence" value="ECO:0007669"/>
    <property type="project" value="UniProtKB-KW"/>
</dbReference>
<organism evidence="12 13">
    <name type="scientific">Spirochaeta lutea</name>
    <dbReference type="NCBI Taxonomy" id="1480694"/>
    <lineage>
        <taxon>Bacteria</taxon>
        <taxon>Pseudomonadati</taxon>
        <taxon>Spirochaetota</taxon>
        <taxon>Spirochaetia</taxon>
        <taxon>Spirochaetales</taxon>
        <taxon>Spirochaetaceae</taxon>
        <taxon>Spirochaeta</taxon>
    </lineage>
</organism>
<feature type="compositionally biased region" description="Basic and acidic residues" evidence="8">
    <location>
        <begin position="406"/>
        <end position="420"/>
    </location>
</feature>
<dbReference type="STRING" id="1480694.DC28_07115"/>
<gene>
    <name evidence="12" type="ORF">DC28_07115</name>
</gene>
<dbReference type="Pfam" id="PF00271">
    <property type="entry name" value="Helicase_C"/>
    <property type="match status" value="1"/>
</dbReference>
<dbReference type="SMART" id="SM00487">
    <property type="entry name" value="DEXDc"/>
    <property type="match status" value="1"/>
</dbReference>
<dbReference type="GO" id="GO:0003724">
    <property type="term" value="F:RNA helicase activity"/>
    <property type="evidence" value="ECO:0007669"/>
    <property type="project" value="InterPro"/>
</dbReference>
<dbReference type="InterPro" id="IPR027417">
    <property type="entry name" value="P-loop_NTPase"/>
</dbReference>
<feature type="short sequence motif" description="Q motif" evidence="6">
    <location>
        <begin position="1"/>
        <end position="29"/>
    </location>
</feature>
<dbReference type="PROSITE" id="PS51194">
    <property type="entry name" value="HELICASE_CTER"/>
    <property type="match status" value="1"/>
</dbReference>
<dbReference type="EMBL" id="JNUP01000052">
    <property type="protein sequence ID" value="KGE72423.1"/>
    <property type="molecule type" value="Genomic_DNA"/>
</dbReference>
<evidence type="ECO:0000256" key="1">
    <source>
        <dbReference type="ARBA" id="ARBA00022741"/>
    </source>
</evidence>
<dbReference type="PROSITE" id="PS51195">
    <property type="entry name" value="Q_MOTIF"/>
    <property type="match status" value="1"/>
</dbReference>
<dbReference type="GO" id="GO:0005524">
    <property type="term" value="F:ATP binding"/>
    <property type="evidence" value="ECO:0007669"/>
    <property type="project" value="UniProtKB-KW"/>
</dbReference>
<keyword evidence="1 7" id="KW-0547">Nucleotide-binding</keyword>
<dbReference type="SUPFAM" id="SSF52540">
    <property type="entry name" value="P-loop containing nucleoside triphosphate hydrolases"/>
    <property type="match status" value="1"/>
</dbReference>